<reference evidence="2" key="1">
    <citation type="journal article" date="2019" name="Int. J. Syst. Evol. Microbiol.">
        <title>The Global Catalogue of Microorganisms (GCM) 10K type strain sequencing project: providing services to taxonomists for standard genome sequencing and annotation.</title>
        <authorList>
            <consortium name="The Broad Institute Genomics Platform"/>
            <consortium name="The Broad Institute Genome Sequencing Center for Infectious Disease"/>
            <person name="Wu L."/>
            <person name="Ma J."/>
        </authorList>
    </citation>
    <scope>NUCLEOTIDE SEQUENCE [LARGE SCALE GENOMIC DNA]</scope>
    <source>
        <strain evidence="2">JCM 19173</strain>
    </source>
</reference>
<protein>
    <recommendedName>
        <fullName evidence="3">Antitoxin</fullName>
    </recommendedName>
</protein>
<dbReference type="EMBL" id="BMPE01000012">
    <property type="protein sequence ID" value="GGL10794.1"/>
    <property type="molecule type" value="Genomic_DNA"/>
</dbReference>
<evidence type="ECO:0000313" key="1">
    <source>
        <dbReference type="EMBL" id="GGL10794.1"/>
    </source>
</evidence>
<sequence>MTVQKTSVSLDTQLLAFAEHYQITHQLRSRSEVFAAALTLLRERELETQYAAALTEWNATEDADLWDSAAGDLMTSGVPSAPR</sequence>
<proteinExistence type="predicted"/>
<name>A0ABQ2FN98_9DEIO</name>
<organism evidence="1 2">
    <name type="scientific">Deinococcus radiotolerans</name>
    <dbReference type="NCBI Taxonomy" id="1309407"/>
    <lineage>
        <taxon>Bacteria</taxon>
        <taxon>Thermotogati</taxon>
        <taxon>Deinococcota</taxon>
        <taxon>Deinococci</taxon>
        <taxon>Deinococcales</taxon>
        <taxon>Deinococcaceae</taxon>
        <taxon>Deinococcus</taxon>
    </lineage>
</organism>
<comment type="caution">
    <text evidence="1">The sequence shown here is derived from an EMBL/GenBank/DDBJ whole genome shotgun (WGS) entry which is preliminary data.</text>
</comment>
<keyword evidence="2" id="KW-1185">Reference proteome</keyword>
<dbReference type="Proteomes" id="UP000604341">
    <property type="component" value="Unassembled WGS sequence"/>
</dbReference>
<gene>
    <name evidence="1" type="ORF">GCM10010844_31790</name>
</gene>
<dbReference type="RefSeq" id="WP_189069969.1">
    <property type="nucleotide sequence ID" value="NZ_BMPE01000012.1"/>
</dbReference>
<evidence type="ECO:0000313" key="2">
    <source>
        <dbReference type="Proteomes" id="UP000604341"/>
    </source>
</evidence>
<accession>A0ABQ2FN98</accession>
<evidence type="ECO:0008006" key="3">
    <source>
        <dbReference type="Google" id="ProtNLM"/>
    </source>
</evidence>